<comment type="caution">
    <text evidence="1">The sequence shown here is derived from an EMBL/GenBank/DDBJ whole genome shotgun (WGS) entry which is preliminary data.</text>
</comment>
<evidence type="ECO:0000313" key="1">
    <source>
        <dbReference type="EMBL" id="KOF03927.1"/>
    </source>
</evidence>
<sequence length="172" mass="20144">MAKDNTIEIHFKAGVSYVHLNEDWSDEQVKEMITRFQRSFLRPASPDDMEFIYCLVGNIVDKHVAGKDLGVVRGTKQFAPGTKVYCSPTHWGDGAEYTYVIGKPRKRKKLITVVTQIRYIKNWRLKKVYDPFIISEMVNNFGWTNHEDDKKRIEEMLEWLPSKTIQEIESDE</sequence>
<dbReference type="AlphaFoldDB" id="A0A0L8AP14"/>
<protein>
    <submittedName>
        <fullName evidence="1">Uncharacterized protein</fullName>
    </submittedName>
</protein>
<proteinExistence type="predicted"/>
<dbReference type="EMBL" id="JSVA01000004">
    <property type="protein sequence ID" value="KOF03927.1"/>
    <property type="molecule type" value="Genomic_DNA"/>
</dbReference>
<dbReference type="RefSeq" id="WP_053222146.1">
    <property type="nucleotide sequence ID" value="NZ_JSVA01000004.1"/>
</dbReference>
<reference evidence="2" key="1">
    <citation type="submission" date="2014-11" db="EMBL/GenBank/DDBJ databases">
        <title>Genome sequencing of Roseivirga sp. D-25.</title>
        <authorList>
            <person name="Selvaratnam C."/>
            <person name="Thevarajoo S."/>
            <person name="Goh K.M."/>
            <person name="Eee R."/>
            <person name="Chan K.-G."/>
            <person name="Chong C.S."/>
        </authorList>
    </citation>
    <scope>NUCLEOTIDE SEQUENCE [LARGE SCALE GENOMIC DNA]</scope>
    <source>
        <strain evidence="2">D-25</strain>
    </source>
</reference>
<accession>A0A0L8AP14</accession>
<dbReference type="Proteomes" id="UP000036908">
    <property type="component" value="Unassembled WGS sequence"/>
</dbReference>
<gene>
    <name evidence="1" type="ORF">OB69_02650</name>
</gene>
<name>A0A0L8AP14_9BACT</name>
<dbReference type="PATRIC" id="fig|1566026.4.peg.2294"/>
<keyword evidence="2" id="KW-1185">Reference proteome</keyword>
<dbReference type="OrthoDB" id="679907at2"/>
<organism evidence="1 2">
    <name type="scientific">Roseivirga seohaensis subsp. aquiponti</name>
    <dbReference type="NCBI Taxonomy" id="1566026"/>
    <lineage>
        <taxon>Bacteria</taxon>
        <taxon>Pseudomonadati</taxon>
        <taxon>Bacteroidota</taxon>
        <taxon>Cytophagia</taxon>
        <taxon>Cytophagales</taxon>
        <taxon>Roseivirgaceae</taxon>
        <taxon>Roseivirga</taxon>
    </lineage>
</organism>
<evidence type="ECO:0000313" key="2">
    <source>
        <dbReference type="Proteomes" id="UP000036908"/>
    </source>
</evidence>